<feature type="compositionally biased region" description="Low complexity" evidence="3">
    <location>
        <begin position="238"/>
        <end position="249"/>
    </location>
</feature>
<dbReference type="PANTHER" id="PTHR22691:SF8">
    <property type="entry name" value="PROTEIN SPT2 HOMOLOG"/>
    <property type="match status" value="1"/>
</dbReference>
<dbReference type="SMART" id="SM00784">
    <property type="entry name" value="SPT2"/>
    <property type="match status" value="1"/>
</dbReference>
<feature type="compositionally biased region" description="Basic and acidic residues" evidence="3">
    <location>
        <begin position="148"/>
        <end position="164"/>
    </location>
</feature>
<organism evidence="4 5">
    <name type="scientific">Jatropha curcas</name>
    <name type="common">Barbados nut</name>
    <dbReference type="NCBI Taxonomy" id="180498"/>
    <lineage>
        <taxon>Eukaryota</taxon>
        <taxon>Viridiplantae</taxon>
        <taxon>Streptophyta</taxon>
        <taxon>Embryophyta</taxon>
        <taxon>Tracheophyta</taxon>
        <taxon>Spermatophyta</taxon>
        <taxon>Magnoliopsida</taxon>
        <taxon>eudicotyledons</taxon>
        <taxon>Gunneridae</taxon>
        <taxon>Pentapetalae</taxon>
        <taxon>rosids</taxon>
        <taxon>fabids</taxon>
        <taxon>Malpighiales</taxon>
        <taxon>Euphorbiaceae</taxon>
        <taxon>Crotonoideae</taxon>
        <taxon>Jatropheae</taxon>
        <taxon>Jatropha</taxon>
    </lineage>
</organism>
<dbReference type="Proteomes" id="UP000027138">
    <property type="component" value="Unassembled WGS sequence"/>
</dbReference>
<feature type="region of interest" description="Disordered" evidence="3">
    <location>
        <begin position="115"/>
        <end position="378"/>
    </location>
</feature>
<accession>A0A067KIR3</accession>
<dbReference type="GO" id="GO:0003677">
    <property type="term" value="F:DNA binding"/>
    <property type="evidence" value="ECO:0007669"/>
    <property type="project" value="TreeGrafter"/>
</dbReference>
<dbReference type="GO" id="GO:0005730">
    <property type="term" value="C:nucleolus"/>
    <property type="evidence" value="ECO:0007669"/>
    <property type="project" value="TreeGrafter"/>
</dbReference>
<evidence type="ECO:0000313" key="4">
    <source>
        <dbReference type="EMBL" id="KDP32150.1"/>
    </source>
</evidence>
<dbReference type="PANTHER" id="PTHR22691">
    <property type="entry name" value="YEAST SPT2-RELATED"/>
    <property type="match status" value="1"/>
</dbReference>
<name>A0A067KIR3_JATCU</name>
<comment type="similarity">
    <text evidence="1">Belongs to the SPT2 family.</text>
</comment>
<dbReference type="InterPro" id="IPR013256">
    <property type="entry name" value="Chromatin_SPT2"/>
</dbReference>
<dbReference type="Pfam" id="PF08243">
    <property type="entry name" value="SPT2"/>
    <property type="match status" value="1"/>
</dbReference>
<sequence length="453" mass="51417">MRGYDRDEVEDYDEYEEEGYEGYDQEEAGEEDEYEEEEEEQRKPSAEELEYLALRARIKEQIRKKMQRENGPAASRSQETKKKLPLDNYGSFFGPSQPVIAQRVIQESKSLLENPHLAFRSSNSHQDKKTSSTGSVPKNGVHRPISKARNEIKTKVQKLKDTRDYSFLLSDEAELPAPSKQPVPQNVTAPKSEARSVHVPHKSKQPSGNNVRDIRGGREERKSIPVNGQMHSKSGPYKPTSASKPTSTSMDSRRHLGSNNATGPGRPTGAKGLPPKVPLTNVEKKVLAPGAKTTLPAGRKPPPLKMQSSIPKQQIEQKRAIQEPKKNMMMRNQPVASSKPQLNKPTSQISSHGSLQGNRPKKKPARRSEDDEDEMALAMIRNMFRTDRYANNYDDDDDDDSNMEANFDDIMEEERRSAKIAKKEDEEQLRLIEEEERRERARRLAKKRKLGAH</sequence>
<feature type="compositionally biased region" description="Basic and acidic residues" evidence="3">
    <location>
        <begin position="315"/>
        <end position="326"/>
    </location>
</feature>
<dbReference type="AlphaFoldDB" id="A0A067KIR3"/>
<protein>
    <recommendedName>
        <fullName evidence="6">SPT2 chromatin protein</fullName>
    </recommendedName>
</protein>
<evidence type="ECO:0000256" key="2">
    <source>
        <dbReference type="ARBA" id="ARBA00023054"/>
    </source>
</evidence>
<keyword evidence="5" id="KW-1185">Reference proteome</keyword>
<reference evidence="4 5" key="1">
    <citation type="journal article" date="2014" name="PLoS ONE">
        <title>Global Analysis of Gene Expression Profiles in Physic Nut (Jatropha curcas L.) Seedlings Exposed to Salt Stress.</title>
        <authorList>
            <person name="Zhang L."/>
            <person name="Zhang C."/>
            <person name="Wu P."/>
            <person name="Chen Y."/>
            <person name="Li M."/>
            <person name="Jiang H."/>
            <person name="Wu G."/>
        </authorList>
    </citation>
    <scope>NUCLEOTIDE SEQUENCE [LARGE SCALE GENOMIC DNA]</scope>
    <source>
        <strain evidence="5">cv. GZQX0401</strain>
        <tissue evidence="4">Young leaves</tissue>
    </source>
</reference>
<gene>
    <name evidence="4" type="ORF">JCGZ_12611</name>
</gene>
<evidence type="ECO:0000256" key="3">
    <source>
        <dbReference type="SAM" id="MobiDB-lite"/>
    </source>
</evidence>
<feature type="compositionally biased region" description="Polar residues" evidence="3">
    <location>
        <begin position="334"/>
        <end position="357"/>
    </location>
</feature>
<proteinExistence type="inferred from homology"/>
<evidence type="ECO:0000256" key="1">
    <source>
        <dbReference type="ARBA" id="ARBA00006461"/>
    </source>
</evidence>
<feature type="compositionally biased region" description="Basic residues" evidence="3">
    <location>
        <begin position="440"/>
        <end position="453"/>
    </location>
</feature>
<dbReference type="GO" id="GO:0006360">
    <property type="term" value="P:transcription by RNA polymerase I"/>
    <property type="evidence" value="ECO:0007669"/>
    <property type="project" value="TreeGrafter"/>
</dbReference>
<dbReference type="EMBL" id="KK914593">
    <property type="protein sequence ID" value="KDP32150.1"/>
    <property type="molecule type" value="Genomic_DNA"/>
</dbReference>
<dbReference type="GO" id="GO:0006334">
    <property type="term" value="P:nucleosome assembly"/>
    <property type="evidence" value="ECO:0007669"/>
    <property type="project" value="TreeGrafter"/>
</dbReference>
<keyword evidence="2" id="KW-0175">Coiled coil</keyword>
<dbReference type="OrthoDB" id="6259853at2759"/>
<evidence type="ECO:0008006" key="6">
    <source>
        <dbReference type="Google" id="ProtNLM"/>
    </source>
</evidence>
<feature type="region of interest" description="Disordered" evidence="3">
    <location>
        <begin position="433"/>
        <end position="453"/>
    </location>
</feature>
<feature type="compositionally biased region" description="Basic and acidic residues" evidence="3">
    <location>
        <begin position="212"/>
        <end position="223"/>
    </location>
</feature>
<evidence type="ECO:0000313" key="5">
    <source>
        <dbReference type="Proteomes" id="UP000027138"/>
    </source>
</evidence>
<feature type="compositionally biased region" description="Acidic residues" evidence="3">
    <location>
        <begin position="7"/>
        <end position="39"/>
    </location>
</feature>
<dbReference type="GO" id="GO:0042393">
    <property type="term" value="F:histone binding"/>
    <property type="evidence" value="ECO:0007669"/>
    <property type="project" value="TreeGrafter"/>
</dbReference>
<feature type="region of interest" description="Disordered" evidence="3">
    <location>
        <begin position="1"/>
        <end position="48"/>
    </location>
</feature>
<feature type="region of interest" description="Disordered" evidence="3">
    <location>
        <begin position="62"/>
        <end position="90"/>
    </location>
</feature>
<dbReference type="STRING" id="180498.A0A067KIR3"/>